<comment type="caution">
    <text evidence="2">The sequence shown here is derived from an EMBL/GenBank/DDBJ whole genome shotgun (WGS) entry which is preliminary data.</text>
</comment>
<evidence type="ECO:0000313" key="3">
    <source>
        <dbReference type="Proteomes" id="UP000004477"/>
    </source>
</evidence>
<keyword evidence="1" id="KW-0472">Membrane</keyword>
<evidence type="ECO:0000256" key="1">
    <source>
        <dbReference type="SAM" id="Phobius"/>
    </source>
</evidence>
<reference evidence="2" key="1">
    <citation type="submission" date="2009-11" db="EMBL/GenBank/DDBJ databases">
        <authorList>
            <person name="Weinstock G."/>
            <person name="Sodergren E."/>
            <person name="Clifton S."/>
            <person name="Fulton L."/>
            <person name="Fulton B."/>
            <person name="Courtney L."/>
            <person name="Fronick C."/>
            <person name="Harrison M."/>
            <person name="Strong C."/>
            <person name="Farmer C."/>
            <person name="Delahaunty K."/>
            <person name="Markovic C."/>
            <person name="Hall O."/>
            <person name="Minx P."/>
            <person name="Tomlinson C."/>
            <person name="Mitreva M."/>
            <person name="Nelson J."/>
            <person name="Hou S."/>
            <person name="Wollam A."/>
            <person name="Pepin K.H."/>
            <person name="Johnson M."/>
            <person name="Bhonagiri V."/>
            <person name="Nash W.E."/>
            <person name="Warren W."/>
            <person name="Chinwalla A."/>
            <person name="Mardis E.R."/>
            <person name="Wilson R.K."/>
        </authorList>
    </citation>
    <scope>NUCLEOTIDE SEQUENCE [LARGE SCALE GENOMIC DNA]</scope>
    <source>
        <strain evidence="2">DSM 18205</strain>
    </source>
</reference>
<feature type="transmembrane region" description="Helical" evidence="1">
    <location>
        <begin position="6"/>
        <end position="26"/>
    </location>
</feature>
<dbReference type="AlphaFoldDB" id="D1PHA7"/>
<dbReference type="EMBL" id="ACBX02000051">
    <property type="protein sequence ID" value="EFB33869.1"/>
    <property type="molecule type" value="Genomic_DNA"/>
</dbReference>
<keyword evidence="1" id="KW-0812">Transmembrane</keyword>
<dbReference type="PaxDb" id="537011-PREVCOP_06626"/>
<accession>D1PHA7</accession>
<evidence type="ECO:0000313" key="2">
    <source>
        <dbReference type="EMBL" id="EFB33869.1"/>
    </source>
</evidence>
<keyword evidence="1" id="KW-1133">Transmembrane helix</keyword>
<protein>
    <submittedName>
        <fullName evidence="2">Uncharacterized protein</fullName>
    </submittedName>
</protein>
<proteinExistence type="predicted"/>
<name>D1PHA7_9BACT</name>
<sequence>MPSTNTVSSSFLTLLYIHVNLIFFIPNETLLIDIERHLLHFDCKGKEKIFLP</sequence>
<gene>
    <name evidence="2" type="ORF">PREVCOP_06626</name>
</gene>
<dbReference type="STRING" id="537011.PREVCOP_06626"/>
<organism evidence="2 3">
    <name type="scientific">Segatella copri DSM 18205</name>
    <dbReference type="NCBI Taxonomy" id="537011"/>
    <lineage>
        <taxon>Bacteria</taxon>
        <taxon>Pseudomonadati</taxon>
        <taxon>Bacteroidota</taxon>
        <taxon>Bacteroidia</taxon>
        <taxon>Bacteroidales</taxon>
        <taxon>Prevotellaceae</taxon>
        <taxon>Segatella</taxon>
    </lineage>
</organism>
<keyword evidence="3" id="KW-1185">Reference proteome</keyword>
<dbReference type="Proteomes" id="UP000004477">
    <property type="component" value="Unassembled WGS sequence"/>
</dbReference>
<dbReference type="HOGENOM" id="CLU_3083168_0_0_10"/>